<protein>
    <submittedName>
        <fullName evidence="2">Uncharacterized protein</fullName>
    </submittedName>
</protein>
<evidence type="ECO:0000256" key="1">
    <source>
        <dbReference type="SAM" id="SignalP"/>
    </source>
</evidence>
<dbReference type="AlphaFoldDB" id="A0A0A3XMQ2"/>
<feature type="chain" id="PRO_5002016530" evidence="1">
    <location>
        <begin position="21"/>
        <end position="73"/>
    </location>
</feature>
<comment type="caution">
    <text evidence="2">The sequence shown here is derived from an EMBL/GenBank/DDBJ whole genome shotgun (WGS) entry which is preliminary data.</text>
</comment>
<evidence type="ECO:0000313" key="3">
    <source>
        <dbReference type="Proteomes" id="UP000030377"/>
    </source>
</evidence>
<accession>A0A0A3XMQ2</accession>
<dbReference type="RefSeq" id="WP_038936839.1">
    <property type="nucleotide sequence ID" value="NZ_CP081350.1"/>
</dbReference>
<dbReference type="EMBL" id="JRPN01000031">
    <property type="protein sequence ID" value="KGT74519.1"/>
    <property type="molecule type" value="Genomic_DNA"/>
</dbReference>
<proteinExistence type="predicted"/>
<gene>
    <name evidence="2" type="ORF">MA20_38800</name>
</gene>
<feature type="signal peptide" evidence="1">
    <location>
        <begin position="1"/>
        <end position="20"/>
    </location>
</feature>
<name>A0A0A3XMQ2_BRAJP</name>
<sequence>MKTIFSATAAFVLLATAALADEPSSAHPNGRASEESAKQAEDCAKQVWPNFSEACLHSVGKRIVVRLVTTERR</sequence>
<dbReference type="Proteomes" id="UP000030377">
    <property type="component" value="Unassembled WGS sequence"/>
</dbReference>
<reference evidence="2 3" key="1">
    <citation type="submission" date="2014-09" db="EMBL/GenBank/DDBJ databases">
        <title>Draft genome of Bradyrhizobium japonicum Is-34.</title>
        <authorList>
            <person name="Tsurumaru H."/>
            <person name="Yamakawa T."/>
            <person name="Hashimoto S."/>
            <person name="Okizaki K."/>
            <person name="Kanesaki Y."/>
            <person name="Yoshikawa H."/>
            <person name="Yajima S."/>
        </authorList>
    </citation>
    <scope>NUCLEOTIDE SEQUENCE [LARGE SCALE GENOMIC DNA]</scope>
    <source>
        <strain evidence="2 3">Is-34</strain>
    </source>
</reference>
<evidence type="ECO:0000313" key="2">
    <source>
        <dbReference type="EMBL" id="KGT74519.1"/>
    </source>
</evidence>
<organism evidence="2 3">
    <name type="scientific">Bradyrhizobium japonicum</name>
    <dbReference type="NCBI Taxonomy" id="375"/>
    <lineage>
        <taxon>Bacteria</taxon>
        <taxon>Pseudomonadati</taxon>
        <taxon>Pseudomonadota</taxon>
        <taxon>Alphaproteobacteria</taxon>
        <taxon>Hyphomicrobiales</taxon>
        <taxon>Nitrobacteraceae</taxon>
        <taxon>Bradyrhizobium</taxon>
    </lineage>
</organism>
<keyword evidence="1" id="KW-0732">Signal</keyword>